<evidence type="ECO:0000256" key="1">
    <source>
        <dbReference type="SAM" id="MobiDB-lite"/>
    </source>
</evidence>
<evidence type="ECO:0000313" key="3">
    <source>
        <dbReference type="EMBL" id="SOE49111.1"/>
    </source>
</evidence>
<dbReference type="OrthoDB" id="9156963at2"/>
<dbReference type="Proteomes" id="UP000078558">
    <property type="component" value="Chromosome I"/>
</dbReference>
<dbReference type="STRING" id="1851544.ODI_03626"/>
<gene>
    <name evidence="2" type="ORF">ODI_03626</name>
    <name evidence="3" type="ORF">ODI_R1849</name>
</gene>
<sequence>MRLTDFDWPEIILDLRRSGMGQHEIAKAMGQAVGESMVRQYLAGATPAHWRGEILLSLWEEKTDKTRQQAPRRPAEIRRAAERRPRTAQSNLMPSEHLPAVARAYGMTVPNLIQMLTKRQTQPARVSETLSLPGFE</sequence>
<keyword evidence="4" id="KW-1185">Reference proteome</keyword>
<name>A0A1C3K1D0_9BURK</name>
<dbReference type="EMBL" id="FLRC01000017">
    <property type="protein sequence ID" value="SBT25323.1"/>
    <property type="molecule type" value="Genomic_DNA"/>
</dbReference>
<protein>
    <submittedName>
        <fullName evidence="2">Uncharacterized protein</fullName>
    </submittedName>
</protein>
<accession>A0A1C3K1D0</accession>
<reference evidence="2 4" key="1">
    <citation type="submission" date="2016-06" db="EMBL/GenBank/DDBJ databases">
        <authorList>
            <person name="Kjaerup R.B."/>
            <person name="Dalgaard T.S."/>
            <person name="Juul-Madsen H.R."/>
        </authorList>
    </citation>
    <scope>NUCLEOTIDE SEQUENCE [LARGE SCALE GENOMIC DNA]</scope>
    <source>
        <strain evidence="2">Orrdi1</strain>
    </source>
</reference>
<organism evidence="2 4">
    <name type="scientific">Orrella dioscoreae</name>
    <dbReference type="NCBI Taxonomy" id="1851544"/>
    <lineage>
        <taxon>Bacteria</taxon>
        <taxon>Pseudomonadati</taxon>
        <taxon>Pseudomonadota</taxon>
        <taxon>Betaproteobacteria</taxon>
        <taxon>Burkholderiales</taxon>
        <taxon>Alcaligenaceae</taxon>
        <taxon>Orrella</taxon>
    </lineage>
</organism>
<dbReference type="EMBL" id="LT907988">
    <property type="protein sequence ID" value="SOE49111.1"/>
    <property type="molecule type" value="Genomic_DNA"/>
</dbReference>
<dbReference type="RefSeq" id="WP_067753068.1">
    <property type="nucleotide sequence ID" value="NZ_LT907988.1"/>
</dbReference>
<evidence type="ECO:0000313" key="4">
    <source>
        <dbReference type="Proteomes" id="UP000078558"/>
    </source>
</evidence>
<feature type="compositionally biased region" description="Basic and acidic residues" evidence="1">
    <location>
        <begin position="62"/>
        <end position="85"/>
    </location>
</feature>
<feature type="region of interest" description="Disordered" evidence="1">
    <location>
        <begin position="62"/>
        <end position="95"/>
    </location>
</feature>
<reference evidence="3 4" key="2">
    <citation type="submission" date="2017-08" db="EMBL/GenBank/DDBJ databases">
        <authorList>
            <person name="de Groot N.N."/>
        </authorList>
    </citation>
    <scope>NUCLEOTIDE SEQUENCE [LARGE SCALE GENOMIC DNA]</scope>
    <source>
        <strain evidence="3">Orrdi1</strain>
    </source>
</reference>
<dbReference type="AlphaFoldDB" id="A0A1C3K1D0"/>
<proteinExistence type="predicted"/>
<dbReference type="KEGG" id="odi:ODI_R1849"/>
<evidence type="ECO:0000313" key="2">
    <source>
        <dbReference type="EMBL" id="SBT25323.1"/>
    </source>
</evidence>